<dbReference type="InterPro" id="IPR050300">
    <property type="entry name" value="GDXG_lipolytic_enzyme"/>
</dbReference>
<dbReference type="Gene3D" id="3.40.50.1820">
    <property type="entry name" value="alpha/beta hydrolase"/>
    <property type="match status" value="1"/>
</dbReference>
<reference evidence="3" key="1">
    <citation type="journal article" date="2019" name="Environ. Microbiol.">
        <title>Fungal ecological strategies reflected in gene transcription - a case study of two litter decomposers.</title>
        <authorList>
            <person name="Barbi F."/>
            <person name="Kohler A."/>
            <person name="Barry K."/>
            <person name="Baskaran P."/>
            <person name="Daum C."/>
            <person name="Fauchery L."/>
            <person name="Ihrmark K."/>
            <person name="Kuo A."/>
            <person name="LaButti K."/>
            <person name="Lipzen A."/>
            <person name="Morin E."/>
            <person name="Grigoriev I.V."/>
            <person name="Henrissat B."/>
            <person name="Lindahl B."/>
            <person name="Martin F."/>
        </authorList>
    </citation>
    <scope>NUCLEOTIDE SEQUENCE</scope>
    <source>
        <strain evidence="3">JB14</strain>
    </source>
</reference>
<evidence type="ECO:0000259" key="2">
    <source>
        <dbReference type="Pfam" id="PF07859"/>
    </source>
</evidence>
<evidence type="ECO:0000313" key="4">
    <source>
        <dbReference type="Proteomes" id="UP000799118"/>
    </source>
</evidence>
<dbReference type="AlphaFoldDB" id="A0A6A4GYK4"/>
<dbReference type="SUPFAM" id="SSF53474">
    <property type="entry name" value="alpha/beta-Hydrolases"/>
    <property type="match status" value="1"/>
</dbReference>
<gene>
    <name evidence="3" type="ORF">BT96DRAFT_832906</name>
</gene>
<name>A0A6A4GYK4_9AGAR</name>
<dbReference type="GO" id="GO:0016787">
    <property type="term" value="F:hydrolase activity"/>
    <property type="evidence" value="ECO:0007669"/>
    <property type="project" value="UniProtKB-KW"/>
</dbReference>
<evidence type="ECO:0000256" key="1">
    <source>
        <dbReference type="ARBA" id="ARBA00022801"/>
    </source>
</evidence>
<dbReference type="Pfam" id="PF07859">
    <property type="entry name" value="Abhydrolase_3"/>
    <property type="match status" value="1"/>
</dbReference>
<protein>
    <submittedName>
        <fullName evidence="3">Alpha/beta-hydrolase</fullName>
    </submittedName>
</protein>
<accession>A0A6A4GYK4</accession>
<feature type="non-terminal residue" evidence="3">
    <location>
        <position position="1"/>
    </location>
</feature>
<dbReference type="Proteomes" id="UP000799118">
    <property type="component" value="Unassembled WGS sequence"/>
</dbReference>
<sequence length="257" mass="28614">GGAYIFPVQEFTIPFWRYIQLELEKQGIEVGVAIISYPRRPVPRPLWQASRAIQHLLTAENVKPSNLQIVGDSAGGNLVAQILSSMLHPLFSPPIIPPGTRLRGAYMMSPWISMTGVGSHIEKGIVPSLNANDHSDVIGAKALLSWGSIVLSGARNSSDAMYIEPIHAPADWYRGLSDVVERVFVSTGGAECLRDHGRIFFEEKIKPWHEQAEFFEIEGGVHNDPYFDFQVADKPLGDRQTLTPKILDWVKRGFQEV</sequence>
<dbReference type="InterPro" id="IPR029058">
    <property type="entry name" value="AB_hydrolase_fold"/>
</dbReference>
<dbReference type="InterPro" id="IPR013094">
    <property type="entry name" value="AB_hydrolase_3"/>
</dbReference>
<organism evidence="3 4">
    <name type="scientific">Gymnopus androsaceus JB14</name>
    <dbReference type="NCBI Taxonomy" id="1447944"/>
    <lineage>
        <taxon>Eukaryota</taxon>
        <taxon>Fungi</taxon>
        <taxon>Dikarya</taxon>
        <taxon>Basidiomycota</taxon>
        <taxon>Agaricomycotina</taxon>
        <taxon>Agaricomycetes</taxon>
        <taxon>Agaricomycetidae</taxon>
        <taxon>Agaricales</taxon>
        <taxon>Marasmiineae</taxon>
        <taxon>Omphalotaceae</taxon>
        <taxon>Gymnopus</taxon>
    </lineage>
</organism>
<dbReference type="PANTHER" id="PTHR48081:SF31">
    <property type="entry name" value="STERYL ACETYL HYDROLASE MUG81-RELATED"/>
    <property type="match status" value="1"/>
</dbReference>
<proteinExistence type="predicted"/>
<dbReference type="EMBL" id="ML769645">
    <property type="protein sequence ID" value="KAE9390841.1"/>
    <property type="molecule type" value="Genomic_DNA"/>
</dbReference>
<dbReference type="OrthoDB" id="2152029at2759"/>
<keyword evidence="4" id="KW-1185">Reference proteome</keyword>
<evidence type="ECO:0000313" key="3">
    <source>
        <dbReference type="EMBL" id="KAE9390841.1"/>
    </source>
</evidence>
<keyword evidence="1" id="KW-0378">Hydrolase</keyword>
<feature type="domain" description="Alpha/beta hydrolase fold-3" evidence="2">
    <location>
        <begin position="38"/>
        <end position="223"/>
    </location>
</feature>
<dbReference type="PANTHER" id="PTHR48081">
    <property type="entry name" value="AB HYDROLASE SUPERFAMILY PROTEIN C4A8.06C"/>
    <property type="match status" value="1"/>
</dbReference>